<evidence type="ECO:0000256" key="3">
    <source>
        <dbReference type="ARBA" id="ARBA00023012"/>
    </source>
</evidence>
<evidence type="ECO:0000256" key="2">
    <source>
        <dbReference type="ARBA" id="ARBA00022553"/>
    </source>
</evidence>
<dbReference type="AlphaFoldDB" id="A0A4Y7RQS5"/>
<keyword evidence="13" id="KW-1185">Reference proteome</keyword>
<feature type="domain" description="OmpR/PhoB-type" evidence="11">
    <location>
        <begin position="126"/>
        <end position="224"/>
    </location>
</feature>
<dbReference type="RefSeq" id="WP_134213574.1">
    <property type="nucleotide sequence ID" value="NZ_QFFZ01000015.1"/>
</dbReference>
<dbReference type="InterPro" id="IPR001867">
    <property type="entry name" value="OmpR/PhoB-type_DNA-bd"/>
</dbReference>
<dbReference type="PROSITE" id="PS50110">
    <property type="entry name" value="RESPONSE_REGULATORY"/>
    <property type="match status" value="1"/>
</dbReference>
<dbReference type="SUPFAM" id="SSF52172">
    <property type="entry name" value="CheY-like"/>
    <property type="match status" value="1"/>
</dbReference>
<dbReference type="Gene3D" id="1.10.10.10">
    <property type="entry name" value="Winged helix-like DNA-binding domain superfamily/Winged helix DNA-binding domain"/>
    <property type="match status" value="1"/>
</dbReference>
<dbReference type="PROSITE" id="PS51755">
    <property type="entry name" value="OMPR_PHOB"/>
    <property type="match status" value="1"/>
</dbReference>
<dbReference type="Gene3D" id="6.10.250.690">
    <property type="match status" value="1"/>
</dbReference>
<keyword evidence="2 8" id="KW-0597">Phosphoprotein</keyword>
<dbReference type="PANTHER" id="PTHR48111:SF22">
    <property type="entry name" value="REGULATOR OF RPOS"/>
    <property type="match status" value="1"/>
</dbReference>
<dbReference type="InterPro" id="IPR039420">
    <property type="entry name" value="WalR-like"/>
</dbReference>
<evidence type="ECO:0000313" key="12">
    <source>
        <dbReference type="EMBL" id="TEB11354.1"/>
    </source>
</evidence>
<reference evidence="12 13" key="1">
    <citation type="journal article" date="2018" name="Environ. Microbiol.">
        <title>Novel energy conservation strategies and behaviour of Pelotomaculum schinkii driving syntrophic propionate catabolism.</title>
        <authorList>
            <person name="Hidalgo-Ahumada C.A.P."/>
            <person name="Nobu M.K."/>
            <person name="Narihiro T."/>
            <person name="Tamaki H."/>
            <person name="Liu W.T."/>
            <person name="Kamagata Y."/>
            <person name="Stams A.J.M."/>
            <person name="Imachi H."/>
            <person name="Sousa D.Z."/>
        </authorList>
    </citation>
    <scope>NUCLEOTIDE SEQUENCE [LARGE SCALE GENOMIC DNA]</scope>
    <source>
        <strain evidence="12 13">MGP</strain>
    </source>
</reference>
<feature type="DNA-binding region" description="OmpR/PhoB-type" evidence="9">
    <location>
        <begin position="126"/>
        <end position="224"/>
    </location>
</feature>
<dbReference type="FunFam" id="3.40.50.2300:FF:000001">
    <property type="entry name" value="DNA-binding response regulator PhoB"/>
    <property type="match status" value="1"/>
</dbReference>
<dbReference type="GO" id="GO:0000156">
    <property type="term" value="F:phosphorelay response regulator activity"/>
    <property type="evidence" value="ECO:0007669"/>
    <property type="project" value="TreeGrafter"/>
</dbReference>
<dbReference type="CDD" id="cd00383">
    <property type="entry name" value="trans_reg_C"/>
    <property type="match status" value="1"/>
</dbReference>
<evidence type="ECO:0000256" key="8">
    <source>
        <dbReference type="PROSITE-ProRule" id="PRU00169"/>
    </source>
</evidence>
<feature type="modified residue" description="4-aspartylphosphate" evidence="8">
    <location>
        <position position="52"/>
    </location>
</feature>
<dbReference type="InterPro" id="IPR011006">
    <property type="entry name" value="CheY-like_superfamily"/>
</dbReference>
<dbReference type="FunFam" id="1.10.10.10:FF:000005">
    <property type="entry name" value="Two-component system response regulator"/>
    <property type="match status" value="1"/>
</dbReference>
<proteinExistence type="predicted"/>
<evidence type="ECO:0000256" key="1">
    <source>
        <dbReference type="ARBA" id="ARBA00018672"/>
    </source>
</evidence>
<dbReference type="GO" id="GO:0005829">
    <property type="term" value="C:cytosol"/>
    <property type="evidence" value="ECO:0007669"/>
    <property type="project" value="TreeGrafter"/>
</dbReference>
<organism evidence="12 13">
    <name type="scientific">Pelotomaculum propionicicum</name>
    <dbReference type="NCBI Taxonomy" id="258475"/>
    <lineage>
        <taxon>Bacteria</taxon>
        <taxon>Bacillati</taxon>
        <taxon>Bacillota</taxon>
        <taxon>Clostridia</taxon>
        <taxon>Eubacteriales</taxon>
        <taxon>Desulfotomaculaceae</taxon>
        <taxon>Pelotomaculum</taxon>
    </lineage>
</organism>
<sequence>MSKILVIDDDKRITALLRRSLVFEGYDVQAAGGGEEGLRLAASWQPDLVILDVLMPGLDGWEVCRRLRAVSDLPVLMLTARDEVADRVKGLDLGSDDYLVKPFALEELLARVRALLRRKKPGKEEMLPLSYDDLVLDYMTREVRRGDRPLYLTAKEFELLALFMEHPRQVLTRDLIMDRVWGADFLGESNVLEVYIGMLRQKLEESGGERLIKTVRGVGYVLKKETEFRIQKTE</sequence>
<dbReference type="InterPro" id="IPR036388">
    <property type="entry name" value="WH-like_DNA-bd_sf"/>
</dbReference>
<evidence type="ECO:0000256" key="5">
    <source>
        <dbReference type="ARBA" id="ARBA00023125"/>
    </source>
</evidence>
<evidence type="ECO:0000256" key="6">
    <source>
        <dbReference type="ARBA" id="ARBA00023163"/>
    </source>
</evidence>
<comment type="function">
    <text evidence="7">May play the central regulatory role in sporulation. It may be an element of the effector pathway responsible for the activation of sporulation genes in response to nutritional stress. Spo0A may act in concert with spo0H (a sigma factor) to control the expression of some genes that are critical to the sporulation process.</text>
</comment>
<dbReference type="SMART" id="SM00862">
    <property type="entry name" value="Trans_reg_C"/>
    <property type="match status" value="1"/>
</dbReference>
<gene>
    <name evidence="12" type="primary">mprA_1</name>
    <name evidence="12" type="ORF">Pmgp_01717</name>
</gene>
<dbReference type="SMART" id="SM00448">
    <property type="entry name" value="REC"/>
    <property type="match status" value="1"/>
</dbReference>
<protein>
    <recommendedName>
        <fullName evidence="1">Stage 0 sporulation protein A homolog</fullName>
    </recommendedName>
</protein>
<dbReference type="PANTHER" id="PTHR48111">
    <property type="entry name" value="REGULATOR OF RPOS"/>
    <property type="match status" value="1"/>
</dbReference>
<dbReference type="Proteomes" id="UP000297597">
    <property type="component" value="Unassembled WGS sequence"/>
</dbReference>
<name>A0A4Y7RQS5_9FIRM</name>
<dbReference type="InterPro" id="IPR001789">
    <property type="entry name" value="Sig_transdc_resp-reg_receiver"/>
</dbReference>
<feature type="domain" description="Response regulatory" evidence="10">
    <location>
        <begin position="3"/>
        <end position="116"/>
    </location>
</feature>
<dbReference type="Pfam" id="PF00486">
    <property type="entry name" value="Trans_reg_C"/>
    <property type="match status" value="1"/>
</dbReference>
<dbReference type="Gene3D" id="3.40.50.2300">
    <property type="match status" value="1"/>
</dbReference>
<comment type="caution">
    <text evidence="12">The sequence shown here is derived from an EMBL/GenBank/DDBJ whole genome shotgun (WGS) entry which is preliminary data.</text>
</comment>
<dbReference type="GO" id="GO:0006355">
    <property type="term" value="P:regulation of DNA-templated transcription"/>
    <property type="evidence" value="ECO:0007669"/>
    <property type="project" value="InterPro"/>
</dbReference>
<dbReference type="GO" id="GO:0000976">
    <property type="term" value="F:transcription cis-regulatory region binding"/>
    <property type="evidence" value="ECO:0007669"/>
    <property type="project" value="TreeGrafter"/>
</dbReference>
<dbReference type="GO" id="GO:0032993">
    <property type="term" value="C:protein-DNA complex"/>
    <property type="evidence" value="ECO:0007669"/>
    <property type="project" value="TreeGrafter"/>
</dbReference>
<keyword evidence="3" id="KW-0902">Two-component regulatory system</keyword>
<evidence type="ECO:0000259" key="11">
    <source>
        <dbReference type="PROSITE" id="PS51755"/>
    </source>
</evidence>
<dbReference type="EMBL" id="QFFZ01000015">
    <property type="protein sequence ID" value="TEB11354.1"/>
    <property type="molecule type" value="Genomic_DNA"/>
</dbReference>
<evidence type="ECO:0000313" key="13">
    <source>
        <dbReference type="Proteomes" id="UP000297597"/>
    </source>
</evidence>
<evidence type="ECO:0000259" key="10">
    <source>
        <dbReference type="PROSITE" id="PS50110"/>
    </source>
</evidence>
<keyword evidence="5 9" id="KW-0238">DNA-binding</keyword>
<keyword evidence="6" id="KW-0804">Transcription</keyword>
<accession>A0A4Y7RQS5</accession>
<evidence type="ECO:0000256" key="7">
    <source>
        <dbReference type="ARBA" id="ARBA00024867"/>
    </source>
</evidence>
<dbReference type="Pfam" id="PF00072">
    <property type="entry name" value="Response_reg"/>
    <property type="match status" value="1"/>
</dbReference>
<keyword evidence="4" id="KW-0805">Transcription regulation</keyword>
<dbReference type="OrthoDB" id="9790454at2"/>
<dbReference type="CDD" id="cd17627">
    <property type="entry name" value="REC_OmpR_PrrA-like"/>
    <property type="match status" value="1"/>
</dbReference>
<evidence type="ECO:0000256" key="4">
    <source>
        <dbReference type="ARBA" id="ARBA00023015"/>
    </source>
</evidence>
<evidence type="ECO:0000256" key="9">
    <source>
        <dbReference type="PROSITE-ProRule" id="PRU01091"/>
    </source>
</evidence>